<comment type="caution">
    <text evidence="4">The sequence shown here is derived from an EMBL/GenBank/DDBJ whole genome shotgun (WGS) entry which is preliminary data.</text>
</comment>
<gene>
    <name evidence="4" type="ORF">GB881_08805</name>
</gene>
<dbReference type="PROSITE" id="PS00061">
    <property type="entry name" value="ADH_SHORT"/>
    <property type="match status" value="1"/>
</dbReference>
<dbReference type="AlphaFoldDB" id="A0A6N7EG97"/>
<dbReference type="Pfam" id="PF13561">
    <property type="entry name" value="adh_short_C2"/>
    <property type="match status" value="1"/>
</dbReference>
<dbReference type="InterPro" id="IPR002347">
    <property type="entry name" value="SDR_fam"/>
</dbReference>
<dbReference type="FunFam" id="3.40.50.720:FF:000084">
    <property type="entry name" value="Short-chain dehydrogenase reductase"/>
    <property type="match status" value="1"/>
</dbReference>
<evidence type="ECO:0000259" key="3">
    <source>
        <dbReference type="SMART" id="SM00822"/>
    </source>
</evidence>
<dbReference type="EMBL" id="WHPC01000027">
    <property type="protein sequence ID" value="MPV37149.1"/>
    <property type="molecule type" value="Genomic_DNA"/>
</dbReference>
<proteinExistence type="inferred from homology"/>
<dbReference type="PANTHER" id="PTHR42760">
    <property type="entry name" value="SHORT-CHAIN DEHYDROGENASES/REDUCTASES FAMILY MEMBER"/>
    <property type="match status" value="1"/>
</dbReference>
<dbReference type="InterPro" id="IPR036291">
    <property type="entry name" value="NAD(P)-bd_dom_sf"/>
</dbReference>
<protein>
    <submittedName>
        <fullName evidence="4">SDR family oxidoreductase</fullName>
    </submittedName>
</protein>
<dbReference type="SUPFAM" id="SSF51735">
    <property type="entry name" value="NAD(P)-binding Rossmann-fold domains"/>
    <property type="match status" value="1"/>
</dbReference>
<dbReference type="PANTHER" id="PTHR42760:SF133">
    <property type="entry name" value="3-OXOACYL-[ACYL-CARRIER-PROTEIN] REDUCTASE"/>
    <property type="match status" value="1"/>
</dbReference>
<dbReference type="GO" id="GO:0016616">
    <property type="term" value="F:oxidoreductase activity, acting on the CH-OH group of donors, NAD or NADP as acceptor"/>
    <property type="evidence" value="ECO:0007669"/>
    <property type="project" value="TreeGrafter"/>
</dbReference>
<evidence type="ECO:0000256" key="2">
    <source>
        <dbReference type="ARBA" id="ARBA00023002"/>
    </source>
</evidence>
<feature type="domain" description="Ketoreductase" evidence="3">
    <location>
        <begin position="11"/>
        <end position="189"/>
    </location>
</feature>
<reference evidence="4 5" key="1">
    <citation type="submission" date="2019-10" db="EMBL/GenBank/DDBJ databases">
        <title>Georgenia wutianyii sp. nov. and Georgenia yuyongxinii sp. nov. isolated from plateau pika (Ochotona curzoniae) in the Qinghai-Tibet plateau of China.</title>
        <authorList>
            <person name="Tian Z."/>
        </authorList>
    </citation>
    <scope>NUCLEOTIDE SEQUENCE [LARGE SCALE GENOMIC DNA]</scope>
    <source>
        <strain evidence="4 5">JCM 19765</strain>
    </source>
</reference>
<evidence type="ECO:0000256" key="1">
    <source>
        <dbReference type="ARBA" id="ARBA00006484"/>
    </source>
</evidence>
<dbReference type="PRINTS" id="PR00080">
    <property type="entry name" value="SDRFAMILY"/>
</dbReference>
<evidence type="ECO:0000313" key="4">
    <source>
        <dbReference type="EMBL" id="MPV37149.1"/>
    </source>
</evidence>
<keyword evidence="5" id="KW-1185">Reference proteome</keyword>
<evidence type="ECO:0000313" key="5">
    <source>
        <dbReference type="Proteomes" id="UP000437709"/>
    </source>
</evidence>
<dbReference type="PRINTS" id="PR00081">
    <property type="entry name" value="GDHRDH"/>
</dbReference>
<dbReference type="InterPro" id="IPR057326">
    <property type="entry name" value="KR_dom"/>
</dbReference>
<dbReference type="InterPro" id="IPR020904">
    <property type="entry name" value="Sc_DH/Rdtase_CS"/>
</dbReference>
<name>A0A6N7EG97_9MICO</name>
<comment type="similarity">
    <text evidence="1">Belongs to the short-chain dehydrogenases/reductases (SDR) family.</text>
</comment>
<keyword evidence="2" id="KW-0560">Oxidoreductase</keyword>
<accession>A0A6N7EG97</accession>
<dbReference type="SMART" id="SM00822">
    <property type="entry name" value="PKS_KR"/>
    <property type="match status" value="1"/>
</dbReference>
<sequence>MEPDPFRLAGRVALVTGGNGGLGLAIARGLAAAGARVWVTGRDERKNAAVASRDGLGALVCDVRDEAAVARTVGTVVESAGRLDVLVNNAGNYVAGPVLELTEDDWRAVLDTHLTGSFLCAKHAARAMVAQGSGKIINIGSIYALFGQPASVSYTTAKTGMVGLTRSLAVELAAHGVQVNALLPGWYDTELTRGARETEWGERIRHKTPAQRWGEPIDLVGPAVFLASSASDFVTGVALPVDGGYAVADRWLPE</sequence>
<organism evidence="4 5">
    <name type="scientific">Georgenia subflava</name>
    <dbReference type="NCBI Taxonomy" id="1622177"/>
    <lineage>
        <taxon>Bacteria</taxon>
        <taxon>Bacillati</taxon>
        <taxon>Actinomycetota</taxon>
        <taxon>Actinomycetes</taxon>
        <taxon>Micrococcales</taxon>
        <taxon>Bogoriellaceae</taxon>
        <taxon>Georgenia</taxon>
    </lineage>
</organism>
<dbReference type="Gene3D" id="3.40.50.720">
    <property type="entry name" value="NAD(P)-binding Rossmann-like Domain"/>
    <property type="match status" value="1"/>
</dbReference>
<dbReference type="RefSeq" id="WP_152195931.1">
    <property type="nucleotide sequence ID" value="NZ_VUKD01000004.1"/>
</dbReference>
<dbReference type="Proteomes" id="UP000437709">
    <property type="component" value="Unassembled WGS sequence"/>
</dbReference>